<keyword evidence="2" id="KW-1185">Reference proteome</keyword>
<name>A0ACB7S173_HYAAI</name>
<evidence type="ECO:0000313" key="2">
    <source>
        <dbReference type="Proteomes" id="UP000821845"/>
    </source>
</evidence>
<comment type="caution">
    <text evidence="1">The sequence shown here is derived from an EMBL/GenBank/DDBJ whole genome shotgun (WGS) entry which is preliminary data.</text>
</comment>
<organism evidence="1 2">
    <name type="scientific">Hyalomma asiaticum</name>
    <name type="common">Tick</name>
    <dbReference type="NCBI Taxonomy" id="266040"/>
    <lineage>
        <taxon>Eukaryota</taxon>
        <taxon>Metazoa</taxon>
        <taxon>Ecdysozoa</taxon>
        <taxon>Arthropoda</taxon>
        <taxon>Chelicerata</taxon>
        <taxon>Arachnida</taxon>
        <taxon>Acari</taxon>
        <taxon>Parasitiformes</taxon>
        <taxon>Ixodida</taxon>
        <taxon>Ixodoidea</taxon>
        <taxon>Ixodidae</taxon>
        <taxon>Hyalomminae</taxon>
        <taxon>Hyalomma</taxon>
    </lineage>
</organism>
<proteinExistence type="predicted"/>
<gene>
    <name evidence="1" type="ORF">HPB50_004184</name>
</gene>
<protein>
    <submittedName>
        <fullName evidence="1">Uncharacterized protein</fullName>
    </submittedName>
</protein>
<dbReference type="EMBL" id="CM023486">
    <property type="protein sequence ID" value="KAH6927454.1"/>
    <property type="molecule type" value="Genomic_DNA"/>
</dbReference>
<reference evidence="1" key="1">
    <citation type="submission" date="2020-05" db="EMBL/GenBank/DDBJ databases">
        <title>Large-scale comparative analyses of tick genomes elucidate their genetic diversity and vector capacities.</title>
        <authorList>
            <person name="Jia N."/>
            <person name="Wang J."/>
            <person name="Shi W."/>
            <person name="Du L."/>
            <person name="Sun Y."/>
            <person name="Zhan W."/>
            <person name="Jiang J."/>
            <person name="Wang Q."/>
            <person name="Zhang B."/>
            <person name="Ji P."/>
            <person name="Sakyi L.B."/>
            <person name="Cui X."/>
            <person name="Yuan T."/>
            <person name="Jiang B."/>
            <person name="Yang W."/>
            <person name="Lam T.T.-Y."/>
            <person name="Chang Q."/>
            <person name="Ding S."/>
            <person name="Wang X."/>
            <person name="Zhu J."/>
            <person name="Ruan X."/>
            <person name="Zhao L."/>
            <person name="Wei J."/>
            <person name="Que T."/>
            <person name="Du C."/>
            <person name="Cheng J."/>
            <person name="Dai P."/>
            <person name="Han X."/>
            <person name="Huang E."/>
            <person name="Gao Y."/>
            <person name="Liu J."/>
            <person name="Shao H."/>
            <person name="Ye R."/>
            <person name="Li L."/>
            <person name="Wei W."/>
            <person name="Wang X."/>
            <person name="Wang C."/>
            <person name="Yang T."/>
            <person name="Huo Q."/>
            <person name="Li W."/>
            <person name="Guo W."/>
            <person name="Chen H."/>
            <person name="Zhou L."/>
            <person name="Ni X."/>
            <person name="Tian J."/>
            <person name="Zhou Y."/>
            <person name="Sheng Y."/>
            <person name="Liu T."/>
            <person name="Pan Y."/>
            <person name="Xia L."/>
            <person name="Li J."/>
            <person name="Zhao F."/>
            <person name="Cao W."/>
        </authorList>
    </citation>
    <scope>NUCLEOTIDE SEQUENCE</scope>
    <source>
        <strain evidence="1">Hyas-2018</strain>
    </source>
</reference>
<dbReference type="Proteomes" id="UP000821845">
    <property type="component" value="Chromosome 6"/>
</dbReference>
<sequence length="125" mass="14323">MTEFHWRLQLRQLRDMVKKVRVSAAGKVHVVEDIRLPGFVRGVLGLGPKFAVQPQMKKPELLSMVRQVSKRAPEHEATRIISEGVDALNHFVFSPDEVQHIEHLGQLFRRFAEYGLIVNNVNNTS</sequence>
<accession>A0ACB7S173</accession>
<evidence type="ECO:0000313" key="1">
    <source>
        <dbReference type="EMBL" id="KAH6927454.1"/>
    </source>
</evidence>